<keyword evidence="1" id="KW-0472">Membrane</keyword>
<name>A0ABP3D6X2_9GAMM</name>
<accession>A0ABP3D6X2</accession>
<evidence type="ECO:0000313" key="2">
    <source>
        <dbReference type="EMBL" id="GAA0224905.1"/>
    </source>
</evidence>
<keyword evidence="3" id="KW-1185">Reference proteome</keyword>
<evidence type="ECO:0000256" key="1">
    <source>
        <dbReference type="SAM" id="Phobius"/>
    </source>
</evidence>
<comment type="caution">
    <text evidence="2">The sequence shown here is derived from an EMBL/GenBank/DDBJ whole genome shotgun (WGS) entry which is preliminary data.</text>
</comment>
<keyword evidence="1" id="KW-0812">Transmembrane</keyword>
<evidence type="ECO:0000313" key="3">
    <source>
        <dbReference type="Proteomes" id="UP001501476"/>
    </source>
</evidence>
<organism evidence="2 3">
    <name type="scientific">Methylophaga marina</name>
    <dbReference type="NCBI Taxonomy" id="45495"/>
    <lineage>
        <taxon>Bacteria</taxon>
        <taxon>Pseudomonadati</taxon>
        <taxon>Pseudomonadota</taxon>
        <taxon>Gammaproteobacteria</taxon>
        <taxon>Thiotrichales</taxon>
        <taxon>Piscirickettsiaceae</taxon>
        <taxon>Methylophaga</taxon>
    </lineage>
</organism>
<evidence type="ECO:0008006" key="4">
    <source>
        <dbReference type="Google" id="ProtNLM"/>
    </source>
</evidence>
<dbReference type="PANTHER" id="PTHR23028:SF53">
    <property type="entry name" value="ACYL_TRANSF_3 DOMAIN-CONTAINING PROTEIN"/>
    <property type="match status" value="1"/>
</dbReference>
<protein>
    <recommendedName>
        <fullName evidence="4">Acyltransferase</fullName>
    </recommendedName>
</protein>
<dbReference type="InterPro" id="IPR050879">
    <property type="entry name" value="Acyltransferase_3"/>
</dbReference>
<keyword evidence="1" id="KW-1133">Transmembrane helix</keyword>
<dbReference type="PANTHER" id="PTHR23028">
    <property type="entry name" value="ACETYLTRANSFERASE"/>
    <property type="match status" value="1"/>
</dbReference>
<proteinExistence type="predicted"/>
<gene>
    <name evidence="2" type="ORF">GCM10008964_15640</name>
</gene>
<dbReference type="Proteomes" id="UP001501476">
    <property type="component" value="Unassembled WGS sequence"/>
</dbReference>
<feature type="transmembrane region" description="Helical" evidence="1">
    <location>
        <begin position="165"/>
        <end position="181"/>
    </location>
</feature>
<sequence>MQFYFSIALVCLFFKRKYLWFFIPILCLCITLNRVTHDVYAAVNTYYRADEILSGAILALIFNSNLDLIKTILRKTPPLIPLLLLALSSHPDTEALNYFRPYLAAYLVGATIYNDESLISRWLDNKVLVYIAFISYALYVIHPLLAHATWLGDGDGFEKYLKRPLLFIVLFLCAHVSTFYYEQKWTQLARNLTRKST</sequence>
<dbReference type="EMBL" id="BAAADG010000005">
    <property type="protein sequence ID" value="GAA0224905.1"/>
    <property type="molecule type" value="Genomic_DNA"/>
</dbReference>
<feature type="transmembrane region" description="Helical" evidence="1">
    <location>
        <begin position="127"/>
        <end position="145"/>
    </location>
</feature>
<reference evidence="3" key="1">
    <citation type="journal article" date="2019" name="Int. J. Syst. Evol. Microbiol.">
        <title>The Global Catalogue of Microorganisms (GCM) 10K type strain sequencing project: providing services to taxonomists for standard genome sequencing and annotation.</title>
        <authorList>
            <consortium name="The Broad Institute Genomics Platform"/>
            <consortium name="The Broad Institute Genome Sequencing Center for Infectious Disease"/>
            <person name="Wu L."/>
            <person name="Ma J."/>
        </authorList>
    </citation>
    <scope>NUCLEOTIDE SEQUENCE [LARGE SCALE GENOMIC DNA]</scope>
    <source>
        <strain evidence="3">JCM 6886</strain>
    </source>
</reference>